<dbReference type="RefSeq" id="WP_058790151.1">
    <property type="nucleotide sequence ID" value="NZ_FMWB01000003.1"/>
</dbReference>
<dbReference type="Proteomes" id="UP000183046">
    <property type="component" value="Unassembled WGS sequence"/>
</dbReference>
<gene>
    <name evidence="2" type="ORF">SAMN05216279_103111</name>
</gene>
<feature type="transmembrane region" description="Helical" evidence="1">
    <location>
        <begin position="62"/>
        <end position="84"/>
    </location>
</feature>
<proteinExistence type="predicted"/>
<feature type="transmembrane region" description="Helical" evidence="1">
    <location>
        <begin position="37"/>
        <end position="56"/>
    </location>
</feature>
<keyword evidence="1" id="KW-0472">Membrane</keyword>
<organism evidence="2 3">
    <name type="scientific">Pseudomonas oryzihabitans</name>
    <dbReference type="NCBI Taxonomy" id="47885"/>
    <lineage>
        <taxon>Bacteria</taxon>
        <taxon>Pseudomonadati</taxon>
        <taxon>Pseudomonadota</taxon>
        <taxon>Gammaproteobacteria</taxon>
        <taxon>Pseudomonadales</taxon>
        <taxon>Pseudomonadaceae</taxon>
        <taxon>Pseudomonas</taxon>
    </lineage>
</organism>
<keyword evidence="1" id="KW-1133">Transmembrane helix</keyword>
<name>A0A1G5MUG1_9PSED</name>
<reference evidence="3" key="1">
    <citation type="submission" date="2016-10" db="EMBL/GenBank/DDBJ databases">
        <authorList>
            <person name="de Groot N.N."/>
        </authorList>
    </citation>
    <scope>NUCLEOTIDE SEQUENCE [LARGE SCALE GENOMIC DNA]</scope>
    <source>
        <strain evidence="3">DSM 15758</strain>
    </source>
</reference>
<keyword evidence="1" id="KW-0812">Transmembrane</keyword>
<dbReference type="EMBL" id="FMWB01000003">
    <property type="protein sequence ID" value="SCZ28723.1"/>
    <property type="molecule type" value="Genomic_DNA"/>
</dbReference>
<evidence type="ECO:0000256" key="1">
    <source>
        <dbReference type="SAM" id="Phobius"/>
    </source>
</evidence>
<sequence>MLLISIAAVLAYGLVIARCVWFAANGNRFRQDDRTEVMFIVTASTLYVLAHMALWLMEPWKLINNSMASALVVGHTIFCGAYFFRRIGALVDGRDRRQIQRRVRRAHG</sequence>
<accession>A0A1G5MUG1</accession>
<dbReference type="AlphaFoldDB" id="A0A1G5MUG1"/>
<feature type="transmembrane region" description="Helical" evidence="1">
    <location>
        <begin position="6"/>
        <end position="25"/>
    </location>
</feature>
<protein>
    <submittedName>
        <fullName evidence="2">Uncharacterized protein</fullName>
    </submittedName>
</protein>
<comment type="caution">
    <text evidence="2">The sequence shown here is derived from an EMBL/GenBank/DDBJ whole genome shotgun (WGS) entry which is preliminary data.</text>
</comment>
<evidence type="ECO:0000313" key="3">
    <source>
        <dbReference type="Proteomes" id="UP000183046"/>
    </source>
</evidence>
<dbReference type="OrthoDB" id="7005227at2"/>
<evidence type="ECO:0000313" key="2">
    <source>
        <dbReference type="EMBL" id="SCZ28723.1"/>
    </source>
</evidence>